<dbReference type="Pfam" id="PF09995">
    <property type="entry name" value="MPAB_Lcp_cat"/>
    <property type="match status" value="1"/>
</dbReference>
<organism evidence="2 3">
    <name type="scientific">Sphingomonas cynarae</name>
    <dbReference type="NCBI Taxonomy" id="930197"/>
    <lineage>
        <taxon>Bacteria</taxon>
        <taxon>Pseudomonadati</taxon>
        <taxon>Pseudomonadota</taxon>
        <taxon>Alphaproteobacteria</taxon>
        <taxon>Sphingomonadales</taxon>
        <taxon>Sphingomonadaceae</taxon>
        <taxon>Sphingomonas</taxon>
    </lineage>
</organism>
<evidence type="ECO:0000313" key="2">
    <source>
        <dbReference type="EMBL" id="GAA3707124.1"/>
    </source>
</evidence>
<name>A0ABP7DRR3_9SPHN</name>
<accession>A0ABP7DRR3</accession>
<dbReference type="Proteomes" id="UP001500523">
    <property type="component" value="Unassembled WGS sequence"/>
</dbReference>
<dbReference type="PANTHER" id="PTHR36151">
    <property type="entry name" value="BLR2777 PROTEIN"/>
    <property type="match status" value="1"/>
</dbReference>
<evidence type="ECO:0000313" key="3">
    <source>
        <dbReference type="Proteomes" id="UP001500523"/>
    </source>
</evidence>
<gene>
    <name evidence="2" type="ORF">GCM10022268_15680</name>
</gene>
<keyword evidence="3" id="KW-1185">Reference proteome</keyword>
<proteinExistence type="predicted"/>
<comment type="caution">
    <text evidence="2">The sequence shown here is derived from an EMBL/GenBank/DDBJ whole genome shotgun (WGS) entry which is preliminary data.</text>
</comment>
<feature type="domain" description="ER-bound oxygenase mpaB/mpaB'/Rubber oxygenase catalytic" evidence="1">
    <location>
        <begin position="39"/>
        <end position="263"/>
    </location>
</feature>
<dbReference type="EMBL" id="BAABBF010000003">
    <property type="protein sequence ID" value="GAA3707124.1"/>
    <property type="molecule type" value="Genomic_DNA"/>
</dbReference>
<reference evidence="3" key="1">
    <citation type="journal article" date="2019" name="Int. J. Syst. Evol. Microbiol.">
        <title>The Global Catalogue of Microorganisms (GCM) 10K type strain sequencing project: providing services to taxonomists for standard genome sequencing and annotation.</title>
        <authorList>
            <consortium name="The Broad Institute Genomics Platform"/>
            <consortium name="The Broad Institute Genome Sequencing Center for Infectious Disease"/>
            <person name="Wu L."/>
            <person name="Ma J."/>
        </authorList>
    </citation>
    <scope>NUCLEOTIDE SEQUENCE [LARGE SCALE GENOMIC DNA]</scope>
    <source>
        <strain evidence="3">JCM 17498</strain>
    </source>
</reference>
<protein>
    <submittedName>
        <fullName evidence="2">Oxygenase MpaB family protein</fullName>
    </submittedName>
</protein>
<sequence length="272" mass="29361">MDMRQAIGGRVRGLVGSGELDLTRPVGDPGLFGPGSATWAVHGDFTSMMIGGVCSLMVQMLHPAALAGVWDHSDFRRDVTGRLKRTAQFISVTTYGSTEAAERIIARVRSIHDRVTGTLPDGTPYTAGDPTLLAWVHAAEIDSFLRAHLRYRDSAMPVARQDAYVAEMATIAERLGAPDVPRTRAALTAYITAMRPALRADDRTRAVAGRLIRQPSPSLLNAPVNAVMMQAGIELMPRWATDMHGFGVPAAGRPAIRLGALGVGRLMRWALR</sequence>
<dbReference type="PANTHER" id="PTHR36151:SF3">
    <property type="entry name" value="ER-BOUND OXYGENASE MPAB_MPAB'_RUBBER OXYGENASE CATALYTIC DOMAIN-CONTAINING PROTEIN"/>
    <property type="match status" value="1"/>
</dbReference>
<evidence type="ECO:0000259" key="1">
    <source>
        <dbReference type="Pfam" id="PF09995"/>
    </source>
</evidence>
<dbReference type="InterPro" id="IPR018713">
    <property type="entry name" value="MPAB/Lcp_cat_dom"/>
</dbReference>